<comment type="caution">
    <text evidence="1">The sequence shown here is derived from an EMBL/GenBank/DDBJ whole genome shotgun (WGS) entry which is preliminary data.</text>
</comment>
<sequence length="173" mass="18877">MSSISRAPSTNHSAGGDSLPPEESGWTTYFEDFFSNNNNSERCSVSSDVANNSSMVSDATSLAAKKFSGREKGDEFLVRTSSFNKRKKTKAALLDDALEDTASSPVNSPKVFQGNQFNKPNQEEVDFSQEKGSTSGQYERQELGFKGRDSDCTELKKKGLCLVPSSMVVKYLG</sequence>
<dbReference type="EMBL" id="CM039432">
    <property type="protein sequence ID" value="KAI4333824.1"/>
    <property type="molecule type" value="Genomic_DNA"/>
</dbReference>
<keyword evidence="2" id="KW-1185">Reference proteome</keyword>
<protein>
    <submittedName>
        <fullName evidence="1">Uncharacterized protein</fullName>
    </submittedName>
</protein>
<proteinExistence type="predicted"/>
<reference evidence="1 2" key="1">
    <citation type="journal article" date="2022" name="DNA Res.">
        <title>Chromosomal-level genome assembly of the orchid tree Bauhinia variegata (Leguminosae; Cercidoideae) supports the allotetraploid origin hypothesis of Bauhinia.</title>
        <authorList>
            <person name="Zhong Y."/>
            <person name="Chen Y."/>
            <person name="Zheng D."/>
            <person name="Pang J."/>
            <person name="Liu Y."/>
            <person name="Luo S."/>
            <person name="Meng S."/>
            <person name="Qian L."/>
            <person name="Wei D."/>
            <person name="Dai S."/>
            <person name="Zhou R."/>
        </authorList>
    </citation>
    <scope>NUCLEOTIDE SEQUENCE [LARGE SCALE GENOMIC DNA]</scope>
    <source>
        <strain evidence="1">BV-YZ2020</strain>
    </source>
</reference>
<gene>
    <name evidence="1" type="ORF">L6164_018585</name>
</gene>
<organism evidence="1 2">
    <name type="scientific">Bauhinia variegata</name>
    <name type="common">Purple orchid tree</name>
    <name type="synonym">Phanera variegata</name>
    <dbReference type="NCBI Taxonomy" id="167791"/>
    <lineage>
        <taxon>Eukaryota</taxon>
        <taxon>Viridiplantae</taxon>
        <taxon>Streptophyta</taxon>
        <taxon>Embryophyta</taxon>
        <taxon>Tracheophyta</taxon>
        <taxon>Spermatophyta</taxon>
        <taxon>Magnoliopsida</taxon>
        <taxon>eudicotyledons</taxon>
        <taxon>Gunneridae</taxon>
        <taxon>Pentapetalae</taxon>
        <taxon>rosids</taxon>
        <taxon>fabids</taxon>
        <taxon>Fabales</taxon>
        <taxon>Fabaceae</taxon>
        <taxon>Cercidoideae</taxon>
        <taxon>Cercideae</taxon>
        <taxon>Bauhiniinae</taxon>
        <taxon>Bauhinia</taxon>
    </lineage>
</organism>
<name>A0ACB9NBV6_BAUVA</name>
<evidence type="ECO:0000313" key="2">
    <source>
        <dbReference type="Proteomes" id="UP000828941"/>
    </source>
</evidence>
<accession>A0ACB9NBV6</accession>
<dbReference type="Proteomes" id="UP000828941">
    <property type="component" value="Chromosome 7"/>
</dbReference>
<evidence type="ECO:0000313" key="1">
    <source>
        <dbReference type="EMBL" id="KAI4333824.1"/>
    </source>
</evidence>